<feature type="compositionally biased region" description="Low complexity" evidence="1">
    <location>
        <begin position="1"/>
        <end position="17"/>
    </location>
</feature>
<name>A0AAD5QN08_PARTN</name>
<evidence type="ECO:0000313" key="2">
    <source>
        <dbReference type="EMBL" id="KAJ1352586.1"/>
    </source>
</evidence>
<feature type="region of interest" description="Disordered" evidence="1">
    <location>
        <begin position="1"/>
        <end position="58"/>
    </location>
</feature>
<feature type="compositionally biased region" description="Basic and acidic residues" evidence="1">
    <location>
        <begin position="18"/>
        <end position="27"/>
    </location>
</feature>
<accession>A0AAD5QN08</accession>
<dbReference type="Proteomes" id="UP001196413">
    <property type="component" value="Unassembled WGS sequence"/>
</dbReference>
<proteinExistence type="predicted"/>
<comment type="caution">
    <text evidence="2">The sequence shown here is derived from an EMBL/GenBank/DDBJ whole genome shotgun (WGS) entry which is preliminary data.</text>
</comment>
<evidence type="ECO:0000313" key="3">
    <source>
        <dbReference type="Proteomes" id="UP001196413"/>
    </source>
</evidence>
<sequence>MPAYQPQQGYNPQQGNDDGFRGGDYHESAASGFQQVPAGPNQTAYYPPQKPKKDCCIQ</sequence>
<reference evidence="2" key="1">
    <citation type="submission" date="2021-06" db="EMBL/GenBank/DDBJ databases">
        <title>Parelaphostrongylus tenuis whole genome reference sequence.</title>
        <authorList>
            <person name="Garwood T.J."/>
            <person name="Larsen P.A."/>
            <person name="Fountain-Jones N.M."/>
            <person name="Garbe J.R."/>
            <person name="Macchietto M.G."/>
            <person name="Kania S.A."/>
            <person name="Gerhold R.W."/>
            <person name="Richards J.E."/>
            <person name="Wolf T.M."/>
        </authorList>
    </citation>
    <scope>NUCLEOTIDE SEQUENCE</scope>
    <source>
        <strain evidence="2">MNPRO001-30</strain>
        <tissue evidence="2">Meninges</tissue>
    </source>
</reference>
<dbReference type="AlphaFoldDB" id="A0AAD5QN08"/>
<gene>
    <name evidence="2" type="ORF">KIN20_008975</name>
</gene>
<evidence type="ECO:0000256" key="1">
    <source>
        <dbReference type="SAM" id="MobiDB-lite"/>
    </source>
</evidence>
<organism evidence="2 3">
    <name type="scientific">Parelaphostrongylus tenuis</name>
    <name type="common">Meningeal worm</name>
    <dbReference type="NCBI Taxonomy" id="148309"/>
    <lineage>
        <taxon>Eukaryota</taxon>
        <taxon>Metazoa</taxon>
        <taxon>Ecdysozoa</taxon>
        <taxon>Nematoda</taxon>
        <taxon>Chromadorea</taxon>
        <taxon>Rhabditida</taxon>
        <taxon>Rhabditina</taxon>
        <taxon>Rhabditomorpha</taxon>
        <taxon>Strongyloidea</taxon>
        <taxon>Metastrongylidae</taxon>
        <taxon>Parelaphostrongylus</taxon>
    </lineage>
</organism>
<protein>
    <submittedName>
        <fullName evidence="2">Uncharacterized protein</fullName>
    </submittedName>
</protein>
<dbReference type="EMBL" id="JAHQIW010001459">
    <property type="protein sequence ID" value="KAJ1352586.1"/>
    <property type="molecule type" value="Genomic_DNA"/>
</dbReference>
<keyword evidence="3" id="KW-1185">Reference proteome</keyword>